<protein>
    <submittedName>
        <fullName evidence="1">Uncharacterized protein</fullName>
    </submittedName>
</protein>
<proteinExistence type="predicted"/>
<evidence type="ECO:0000313" key="1">
    <source>
        <dbReference type="EMBL" id="KAJ1090303.1"/>
    </source>
</evidence>
<comment type="caution">
    <text evidence="1">The sequence shown here is derived from an EMBL/GenBank/DDBJ whole genome shotgun (WGS) entry which is preliminary data.</text>
</comment>
<sequence length="210" mass="22987">MVDTAAKNGDTGLAPYEREEGYTSLCRNNKSLVELARSLPQTETSLSSSAMQFFSLFQTTFSTLSCINILAWSLSQSQLPLNSKRPSGRVEIDGQPPNGDQSLTTAVDPVYPSLRWNSTPAEPSKATEVSGALQGVLCEILEEIKSIKATQHIMAKHVENCRASLGGKISQALDKLKEKEQCIPACEDKLRSDSETMLQIEKLLAVLRLK</sequence>
<dbReference type="Proteomes" id="UP001066276">
    <property type="component" value="Chromosome 11"/>
</dbReference>
<gene>
    <name evidence="1" type="ORF">NDU88_003436</name>
</gene>
<reference evidence="1" key="1">
    <citation type="journal article" date="2022" name="bioRxiv">
        <title>Sequencing and chromosome-scale assembly of the giantPleurodeles waltlgenome.</title>
        <authorList>
            <person name="Brown T."/>
            <person name="Elewa A."/>
            <person name="Iarovenko S."/>
            <person name="Subramanian E."/>
            <person name="Araus A.J."/>
            <person name="Petzold A."/>
            <person name="Susuki M."/>
            <person name="Suzuki K.-i.T."/>
            <person name="Hayashi T."/>
            <person name="Toyoda A."/>
            <person name="Oliveira C."/>
            <person name="Osipova E."/>
            <person name="Leigh N.D."/>
            <person name="Simon A."/>
            <person name="Yun M.H."/>
        </authorList>
    </citation>
    <scope>NUCLEOTIDE SEQUENCE</scope>
    <source>
        <strain evidence="1">20211129_DDA</strain>
        <tissue evidence="1">Liver</tissue>
    </source>
</reference>
<keyword evidence="2" id="KW-1185">Reference proteome</keyword>
<evidence type="ECO:0000313" key="2">
    <source>
        <dbReference type="Proteomes" id="UP001066276"/>
    </source>
</evidence>
<dbReference type="EMBL" id="JANPWB010000015">
    <property type="protein sequence ID" value="KAJ1090303.1"/>
    <property type="molecule type" value="Genomic_DNA"/>
</dbReference>
<accession>A0AAV7LLL4</accession>
<organism evidence="1 2">
    <name type="scientific">Pleurodeles waltl</name>
    <name type="common">Iberian ribbed newt</name>
    <dbReference type="NCBI Taxonomy" id="8319"/>
    <lineage>
        <taxon>Eukaryota</taxon>
        <taxon>Metazoa</taxon>
        <taxon>Chordata</taxon>
        <taxon>Craniata</taxon>
        <taxon>Vertebrata</taxon>
        <taxon>Euteleostomi</taxon>
        <taxon>Amphibia</taxon>
        <taxon>Batrachia</taxon>
        <taxon>Caudata</taxon>
        <taxon>Salamandroidea</taxon>
        <taxon>Salamandridae</taxon>
        <taxon>Pleurodelinae</taxon>
        <taxon>Pleurodeles</taxon>
    </lineage>
</organism>
<name>A0AAV7LLL4_PLEWA</name>
<dbReference type="AlphaFoldDB" id="A0AAV7LLL4"/>